<organism evidence="2 3">
    <name type="scientific">Pseudoalteromonas obscura</name>
    <dbReference type="NCBI Taxonomy" id="3048491"/>
    <lineage>
        <taxon>Bacteria</taxon>
        <taxon>Pseudomonadati</taxon>
        <taxon>Pseudomonadota</taxon>
        <taxon>Gammaproteobacteria</taxon>
        <taxon>Alteromonadales</taxon>
        <taxon>Pseudoalteromonadaceae</taxon>
        <taxon>Pseudoalteromonas</taxon>
    </lineage>
</organism>
<evidence type="ECO:0000313" key="2">
    <source>
        <dbReference type="EMBL" id="MDK2593453.1"/>
    </source>
</evidence>
<keyword evidence="3" id="KW-1185">Reference proteome</keyword>
<accession>A0ABT7EDU4</accession>
<dbReference type="Proteomes" id="UP001231915">
    <property type="component" value="Unassembled WGS sequence"/>
</dbReference>
<reference evidence="2 3" key="1">
    <citation type="submission" date="2023-05" db="EMBL/GenBank/DDBJ databases">
        <title>Pseudoalteromonas ardens sp. nov., Pseudoalteromonas obscura sp. nov., and Pseudoalteromonas umbrosa sp. nov., isolated from the coral Montipora capitata.</title>
        <authorList>
            <person name="Thomas E.M."/>
            <person name="Smith E.M."/>
            <person name="Papke E."/>
            <person name="Shlafstein M.D."/>
            <person name="Oline D.K."/>
            <person name="Videau P."/>
            <person name="Saw J.H."/>
            <person name="Strangman W.K."/>
            <person name="Ushijima B."/>
        </authorList>
    </citation>
    <scope>NUCLEOTIDE SEQUENCE [LARGE SCALE GENOMIC DNA]</scope>
    <source>
        <strain evidence="2 3">P94</strain>
    </source>
</reference>
<gene>
    <name evidence="2" type="ORF">QNM18_00030</name>
</gene>
<evidence type="ECO:0000313" key="3">
    <source>
        <dbReference type="Proteomes" id="UP001231915"/>
    </source>
</evidence>
<evidence type="ECO:0000256" key="1">
    <source>
        <dbReference type="SAM" id="SignalP"/>
    </source>
</evidence>
<comment type="caution">
    <text evidence="2">The sequence shown here is derived from an EMBL/GenBank/DDBJ whole genome shotgun (WGS) entry which is preliminary data.</text>
</comment>
<keyword evidence="1" id="KW-0732">Signal</keyword>
<feature type="signal peptide" evidence="1">
    <location>
        <begin position="1"/>
        <end position="17"/>
    </location>
</feature>
<sequence>MKAIYILPLIFMSSSNAGTIPAIYECVGGYKLPNKKVEKGFCDKVLGFESEHEKVRFIEEIALRADLSNVSCGEEVEKFIYPILYRLMAESVEIESFNRLNKKSGGYVNYVVDYYGRNVTPAGVAALCGYDDNLEKLISIGGVPQAKIILEVHDISGRHTRSFSLSEAMDFNEPIKSRYETLNSEEHSTVYDNIVKSIARFRK</sequence>
<dbReference type="RefSeq" id="WP_284135926.1">
    <property type="nucleotide sequence ID" value="NZ_JASJUT010000001.1"/>
</dbReference>
<feature type="chain" id="PRO_5045369340" evidence="1">
    <location>
        <begin position="18"/>
        <end position="203"/>
    </location>
</feature>
<dbReference type="EMBL" id="JASJUT010000001">
    <property type="protein sequence ID" value="MDK2593453.1"/>
    <property type="molecule type" value="Genomic_DNA"/>
</dbReference>
<name>A0ABT7EDU4_9GAMM</name>
<proteinExistence type="predicted"/>
<protein>
    <submittedName>
        <fullName evidence="2">Uncharacterized protein</fullName>
    </submittedName>
</protein>